<keyword evidence="3" id="KW-1185">Reference proteome</keyword>
<dbReference type="Proteomes" id="UP000051955">
    <property type="component" value="Unassembled WGS sequence"/>
</dbReference>
<dbReference type="RefSeq" id="WP_057802934.1">
    <property type="nucleotide sequence ID" value="NZ_AZDV01000023.1"/>
</dbReference>
<dbReference type="EMBL" id="AZDV01000023">
    <property type="protein sequence ID" value="KRK94955.1"/>
    <property type="molecule type" value="Genomic_DNA"/>
</dbReference>
<comment type="caution">
    <text evidence="2">The sequence shown here is derived from an EMBL/GenBank/DDBJ whole genome shotgun (WGS) entry which is preliminary data.</text>
</comment>
<keyword evidence="1" id="KW-0732">Signal</keyword>
<evidence type="ECO:0000313" key="3">
    <source>
        <dbReference type="Proteomes" id="UP000051955"/>
    </source>
</evidence>
<dbReference type="STRING" id="1423715.FD25_GL002140"/>
<evidence type="ECO:0008006" key="4">
    <source>
        <dbReference type="Google" id="ProtNLM"/>
    </source>
</evidence>
<dbReference type="PATRIC" id="fig|1423715.3.peg.2210"/>
<proteinExistence type="predicted"/>
<evidence type="ECO:0000256" key="1">
    <source>
        <dbReference type="SAM" id="SignalP"/>
    </source>
</evidence>
<gene>
    <name evidence="2" type="ORF">FD25_GL002140</name>
</gene>
<organism evidence="2 3">
    <name type="scientific">Levilactobacillus acidifarinae DSM 19394 = JCM 15949</name>
    <dbReference type="NCBI Taxonomy" id="1423715"/>
    <lineage>
        <taxon>Bacteria</taxon>
        <taxon>Bacillati</taxon>
        <taxon>Bacillota</taxon>
        <taxon>Bacilli</taxon>
        <taxon>Lactobacillales</taxon>
        <taxon>Lactobacillaceae</taxon>
        <taxon>Levilactobacillus</taxon>
    </lineage>
</organism>
<accession>A0A0R1LGD4</accession>
<dbReference type="AlphaFoldDB" id="A0A0R1LGD4"/>
<feature type="signal peptide" evidence="1">
    <location>
        <begin position="1"/>
        <end position="30"/>
    </location>
</feature>
<protein>
    <recommendedName>
        <fullName evidence="4">S-layer protein</fullName>
    </recommendedName>
</protein>
<reference evidence="2 3" key="1">
    <citation type="journal article" date="2015" name="Genome Announc.">
        <title>Expanding the biotechnology potential of lactobacilli through comparative genomics of 213 strains and associated genera.</title>
        <authorList>
            <person name="Sun Z."/>
            <person name="Harris H.M."/>
            <person name="McCann A."/>
            <person name="Guo C."/>
            <person name="Argimon S."/>
            <person name="Zhang W."/>
            <person name="Yang X."/>
            <person name="Jeffery I.B."/>
            <person name="Cooney J.C."/>
            <person name="Kagawa T.F."/>
            <person name="Liu W."/>
            <person name="Song Y."/>
            <person name="Salvetti E."/>
            <person name="Wrobel A."/>
            <person name="Rasinkangas P."/>
            <person name="Parkhill J."/>
            <person name="Rea M.C."/>
            <person name="O'Sullivan O."/>
            <person name="Ritari J."/>
            <person name="Douillard F.P."/>
            <person name="Paul Ross R."/>
            <person name="Yang R."/>
            <person name="Briner A.E."/>
            <person name="Felis G.E."/>
            <person name="de Vos W.M."/>
            <person name="Barrangou R."/>
            <person name="Klaenhammer T.R."/>
            <person name="Caufield P.W."/>
            <person name="Cui Y."/>
            <person name="Zhang H."/>
            <person name="O'Toole P.W."/>
        </authorList>
    </citation>
    <scope>NUCLEOTIDE SEQUENCE [LARGE SCALE GENOMIC DNA]</scope>
    <source>
        <strain evidence="2 3">DSM 19394</strain>
    </source>
</reference>
<name>A0A0R1LGD4_9LACO</name>
<sequence length="467" mass="48459">MQSRLKKTLYLSLAAISLGAASLSATSASAKSYATAGAYQALKTDATTRNVESTGTNALYTKPGTVKGAKVVASKATMAKLASSQKPSDYFRAYGVKTTNRGSVYYRVVTMDGKYRGYVYGGTVATAFEGGIKSVNTLIDAPMPLNKIVYLADTNKDALWTSPKYTQYKATKINLQNTTSVDAWTILAAKTGTRGGALYYYVQNAKTPTIKGWVLASGTSTNSTAATAHNSVTIKYQAADGSTVSTVSWVNPHAKAAANGAAVAVKATDENSSKVGLKDFVAKSVPTGYVASATNNGSDPASTTINYGTTIVININKQATSKLSFYDTTNANGITGGAAMTAANFAGGVYPAIATSKQEAALQGDATAVFNIDNLTAMFKDVTIASTDKVATSDIANAVDATGKMVTVKKGETYHVVYSIAKDSTKAANANAKYGDSIKVGLTQEKLVAGSAAKTNVSDPTNGNYAK</sequence>
<dbReference type="OrthoDB" id="2329257at2"/>
<evidence type="ECO:0000313" key="2">
    <source>
        <dbReference type="EMBL" id="KRK94955.1"/>
    </source>
</evidence>
<feature type="chain" id="PRO_5006407294" description="S-layer protein" evidence="1">
    <location>
        <begin position="31"/>
        <end position="467"/>
    </location>
</feature>